<dbReference type="AlphaFoldDB" id="A0AA40LUG9"/>
<comment type="caution">
    <text evidence="3">The sequence shown here is derived from an EMBL/GenBank/DDBJ whole genome shotgun (WGS) entry which is preliminary data.</text>
</comment>
<dbReference type="Proteomes" id="UP001177744">
    <property type="component" value="Unassembled WGS sequence"/>
</dbReference>
<dbReference type="PANTHER" id="PTHR44991">
    <property type="entry name" value="IMMUNOGLOBULIN SUPERFAMILY MEMBER 5"/>
    <property type="match status" value="1"/>
</dbReference>
<feature type="chain" id="PRO_5041428718" description="Ig-like domain-containing protein" evidence="1">
    <location>
        <begin position="22"/>
        <end position="237"/>
    </location>
</feature>
<sequence length="237" mass="25521">MDGSCRGVLAALVVVAGLAEGLHSTVDLYRLITHLKHGVSFSLWIQLPNHRRTQERHGAGRPGGPLQLHRLEGLEPHHVGSERHGGPERHAHGVIITSNRFTSENYTEGDDFTSEMIIHDVQLSDAGHIKCSLQNSGREGSAFLSVQVVGKLLVPTDSLVVIEDEPCNVTCRAVGWIPLPELSWEIGVPVSDSSFHSVLVPDDPASVLSILALTPRGSGNLTCVAEMKGLHARDLAP</sequence>
<dbReference type="Gene3D" id="2.60.40.10">
    <property type="entry name" value="Immunoglobulins"/>
    <property type="match status" value="2"/>
</dbReference>
<reference evidence="3" key="1">
    <citation type="submission" date="2023-06" db="EMBL/GenBank/DDBJ databases">
        <title>Reference genome for the Northern bat (Eptesicus nilssonii), a most northern bat species.</title>
        <authorList>
            <person name="Laine V.N."/>
            <person name="Pulliainen A.T."/>
            <person name="Lilley T.M."/>
        </authorList>
    </citation>
    <scope>NUCLEOTIDE SEQUENCE</scope>
    <source>
        <strain evidence="3">BLF_Eptnil</strain>
        <tissue evidence="3">Kidney</tissue>
    </source>
</reference>
<evidence type="ECO:0000256" key="1">
    <source>
        <dbReference type="SAM" id="SignalP"/>
    </source>
</evidence>
<feature type="signal peptide" evidence="1">
    <location>
        <begin position="1"/>
        <end position="21"/>
    </location>
</feature>
<organism evidence="3 4">
    <name type="scientific">Cnephaeus nilssonii</name>
    <name type="common">Northern bat</name>
    <name type="synonym">Eptesicus nilssonii</name>
    <dbReference type="NCBI Taxonomy" id="3371016"/>
    <lineage>
        <taxon>Eukaryota</taxon>
        <taxon>Metazoa</taxon>
        <taxon>Chordata</taxon>
        <taxon>Craniata</taxon>
        <taxon>Vertebrata</taxon>
        <taxon>Euteleostomi</taxon>
        <taxon>Mammalia</taxon>
        <taxon>Eutheria</taxon>
        <taxon>Laurasiatheria</taxon>
        <taxon>Chiroptera</taxon>
        <taxon>Yangochiroptera</taxon>
        <taxon>Vespertilionidae</taxon>
        <taxon>Cnephaeus</taxon>
    </lineage>
</organism>
<proteinExistence type="predicted"/>
<evidence type="ECO:0000313" key="3">
    <source>
        <dbReference type="EMBL" id="KAK1344327.1"/>
    </source>
</evidence>
<protein>
    <recommendedName>
        <fullName evidence="2">Ig-like domain-containing protein</fullName>
    </recommendedName>
</protein>
<feature type="domain" description="Ig-like" evidence="2">
    <location>
        <begin position="150"/>
        <end position="237"/>
    </location>
</feature>
<evidence type="ECO:0000259" key="2">
    <source>
        <dbReference type="PROSITE" id="PS50835"/>
    </source>
</evidence>
<dbReference type="PANTHER" id="PTHR44991:SF1">
    <property type="entry name" value="IMMUNOGLOBULIN SUPERFAMILY MEMBER 5"/>
    <property type="match status" value="1"/>
</dbReference>
<keyword evidence="1" id="KW-0732">Signal</keyword>
<evidence type="ECO:0000313" key="4">
    <source>
        <dbReference type="Proteomes" id="UP001177744"/>
    </source>
</evidence>
<dbReference type="FunFam" id="2.60.40.10:FF:001503">
    <property type="entry name" value="Immunoglobulin superfamily member 5"/>
    <property type="match status" value="1"/>
</dbReference>
<dbReference type="InterPro" id="IPR013783">
    <property type="entry name" value="Ig-like_fold"/>
</dbReference>
<dbReference type="InterPro" id="IPR007110">
    <property type="entry name" value="Ig-like_dom"/>
</dbReference>
<dbReference type="SUPFAM" id="SSF48726">
    <property type="entry name" value="Immunoglobulin"/>
    <property type="match status" value="2"/>
</dbReference>
<dbReference type="GO" id="GO:0009986">
    <property type="term" value="C:cell surface"/>
    <property type="evidence" value="ECO:0007669"/>
    <property type="project" value="TreeGrafter"/>
</dbReference>
<dbReference type="PROSITE" id="PS50835">
    <property type="entry name" value="IG_LIKE"/>
    <property type="match status" value="1"/>
</dbReference>
<dbReference type="InterPro" id="IPR036179">
    <property type="entry name" value="Ig-like_dom_sf"/>
</dbReference>
<dbReference type="GO" id="GO:0005923">
    <property type="term" value="C:bicellular tight junction"/>
    <property type="evidence" value="ECO:0007669"/>
    <property type="project" value="TreeGrafter"/>
</dbReference>
<dbReference type="GO" id="GO:0098609">
    <property type="term" value="P:cell-cell adhesion"/>
    <property type="evidence" value="ECO:0007669"/>
    <property type="project" value="TreeGrafter"/>
</dbReference>
<name>A0AA40LUG9_CNENI</name>
<gene>
    <name evidence="3" type="ORF">QTO34_014894</name>
</gene>
<keyword evidence="4" id="KW-1185">Reference proteome</keyword>
<accession>A0AA40LUG9</accession>
<dbReference type="EMBL" id="JAULJE010000004">
    <property type="protein sequence ID" value="KAK1344327.1"/>
    <property type="molecule type" value="Genomic_DNA"/>
</dbReference>